<organism evidence="1 2">
    <name type="scientific">Populus alba x Populus x berolinensis</name>
    <dbReference type="NCBI Taxonomy" id="444605"/>
    <lineage>
        <taxon>Eukaryota</taxon>
        <taxon>Viridiplantae</taxon>
        <taxon>Streptophyta</taxon>
        <taxon>Embryophyta</taxon>
        <taxon>Tracheophyta</taxon>
        <taxon>Spermatophyta</taxon>
        <taxon>Magnoliopsida</taxon>
        <taxon>eudicotyledons</taxon>
        <taxon>Gunneridae</taxon>
        <taxon>Pentapetalae</taxon>
        <taxon>rosids</taxon>
        <taxon>fabids</taxon>
        <taxon>Malpighiales</taxon>
        <taxon>Salicaceae</taxon>
        <taxon>Saliceae</taxon>
        <taxon>Populus</taxon>
    </lineage>
</organism>
<dbReference type="EMBL" id="JAQIZT010000002">
    <property type="protein sequence ID" value="KAJ7006336.1"/>
    <property type="molecule type" value="Genomic_DNA"/>
</dbReference>
<gene>
    <name evidence="1" type="ORF">NC653_005635</name>
</gene>
<keyword evidence="2" id="KW-1185">Reference proteome</keyword>
<accession>A0AAD6WC35</accession>
<evidence type="ECO:0000313" key="1">
    <source>
        <dbReference type="EMBL" id="KAJ7006336.1"/>
    </source>
</evidence>
<evidence type="ECO:0000313" key="2">
    <source>
        <dbReference type="Proteomes" id="UP001164929"/>
    </source>
</evidence>
<proteinExistence type="predicted"/>
<dbReference type="Proteomes" id="UP001164929">
    <property type="component" value="Chromosome 2"/>
</dbReference>
<comment type="caution">
    <text evidence="1">The sequence shown here is derived from an EMBL/GenBank/DDBJ whole genome shotgun (WGS) entry which is preliminary data.</text>
</comment>
<name>A0AAD6WC35_9ROSI</name>
<sequence>MSLMLTISKVGPAINFLAQDQIRCHHSVAVHWLLFLCLFFY</sequence>
<reference evidence="1" key="1">
    <citation type="journal article" date="2023" name="Mol. Ecol. Resour.">
        <title>Chromosome-level genome assembly of a triploid poplar Populus alba 'Berolinensis'.</title>
        <authorList>
            <person name="Chen S."/>
            <person name="Yu Y."/>
            <person name="Wang X."/>
            <person name="Wang S."/>
            <person name="Zhang T."/>
            <person name="Zhou Y."/>
            <person name="He R."/>
            <person name="Meng N."/>
            <person name="Wang Y."/>
            <person name="Liu W."/>
            <person name="Liu Z."/>
            <person name="Liu J."/>
            <person name="Guo Q."/>
            <person name="Huang H."/>
            <person name="Sederoff R.R."/>
            <person name="Wang G."/>
            <person name="Qu G."/>
            <person name="Chen S."/>
        </authorList>
    </citation>
    <scope>NUCLEOTIDE SEQUENCE</scope>
    <source>
        <strain evidence="1">SC-2020</strain>
    </source>
</reference>
<dbReference type="AlphaFoldDB" id="A0AAD6WC35"/>
<protein>
    <submittedName>
        <fullName evidence="1">Uncharacterized protein</fullName>
    </submittedName>
</protein>